<keyword evidence="2" id="KW-0808">Transferase</keyword>
<dbReference type="RefSeq" id="WP_012150949.1">
    <property type="nucleotide sequence ID" value="NC_009882.1"/>
</dbReference>
<evidence type="ECO:0000256" key="1">
    <source>
        <dbReference type="ARBA" id="ARBA00022603"/>
    </source>
</evidence>
<protein>
    <recommendedName>
        <fullName evidence="6">DNA adenine methylase</fullName>
    </recommendedName>
</protein>
<evidence type="ECO:0000313" key="4">
    <source>
        <dbReference type="EMBL" id="ABV76375.1"/>
    </source>
</evidence>
<dbReference type="Gene3D" id="3.40.50.150">
    <property type="entry name" value="Vaccinia Virus protein VP39"/>
    <property type="match status" value="1"/>
</dbReference>
<dbReference type="GO" id="GO:0009007">
    <property type="term" value="F:site-specific DNA-methyltransferase (adenine-specific) activity"/>
    <property type="evidence" value="ECO:0007669"/>
    <property type="project" value="UniProtKB-EC"/>
</dbReference>
<dbReference type="SUPFAM" id="SSF53335">
    <property type="entry name" value="S-adenosyl-L-methionine-dependent methyltransferases"/>
    <property type="match status" value="1"/>
</dbReference>
<name>A0A0H3AYH6_RICRS</name>
<dbReference type="REBASE" id="16338">
    <property type="entry name" value="M.RriSDamP"/>
</dbReference>
<evidence type="ECO:0000256" key="3">
    <source>
        <dbReference type="ARBA" id="ARBA00022691"/>
    </source>
</evidence>
<evidence type="ECO:0008006" key="6">
    <source>
        <dbReference type="Google" id="ProtNLM"/>
    </source>
</evidence>
<dbReference type="GO" id="GO:0009307">
    <property type="term" value="P:DNA restriction-modification system"/>
    <property type="evidence" value="ECO:0007669"/>
    <property type="project" value="InterPro"/>
</dbReference>
<organism evidence="4 5">
    <name type="scientific">Rickettsia rickettsii (strain Sheila Smith)</name>
    <dbReference type="NCBI Taxonomy" id="392021"/>
    <lineage>
        <taxon>Bacteria</taxon>
        <taxon>Pseudomonadati</taxon>
        <taxon>Pseudomonadota</taxon>
        <taxon>Alphaproteobacteria</taxon>
        <taxon>Rickettsiales</taxon>
        <taxon>Rickettsiaceae</taxon>
        <taxon>Rickettsieae</taxon>
        <taxon>Rickettsia</taxon>
        <taxon>spotted fever group</taxon>
    </lineage>
</organism>
<proteinExistence type="predicted"/>
<keyword evidence="1" id="KW-0489">Methyltransferase</keyword>
<dbReference type="InterPro" id="IPR012327">
    <property type="entry name" value="MeTrfase_D12"/>
</dbReference>
<dbReference type="InterPro" id="IPR029063">
    <property type="entry name" value="SAM-dependent_MTases_sf"/>
</dbReference>
<sequence>MCSKALQNVEIIYPDFSNIAPQPKDFVYIDLSYQPINNTSFTKYTKLGFTEADQVKLYEKCRALHKKGVNLHLR</sequence>
<keyword evidence="3" id="KW-0949">S-adenosyl-L-methionine</keyword>
<evidence type="ECO:0000256" key="2">
    <source>
        <dbReference type="ARBA" id="ARBA00022679"/>
    </source>
</evidence>
<dbReference type="Pfam" id="PF02086">
    <property type="entry name" value="MethyltransfD12"/>
    <property type="match status" value="1"/>
</dbReference>
<dbReference type="GeneID" id="79938064"/>
<accession>A0A0H3AYH6</accession>
<dbReference type="AlphaFoldDB" id="A0A0H3AYH6"/>
<dbReference type="KEGG" id="rri:A1G_04355"/>
<evidence type="ECO:0000313" key="5">
    <source>
        <dbReference type="Proteomes" id="UP000006832"/>
    </source>
</evidence>
<gene>
    <name evidence="4" type="ordered locus">A1G_04355</name>
</gene>
<reference evidence="5" key="1">
    <citation type="submission" date="2007-09" db="EMBL/GenBank/DDBJ databases">
        <title>Complete genome sequence of Rickettsia rickettsii.</title>
        <authorList>
            <person name="Madan A."/>
            <person name="Fahey J."/>
            <person name="Helton E."/>
            <person name="Ketteman M."/>
            <person name="Madan A."/>
            <person name="Rodrigues S."/>
            <person name="Sanchez A."/>
            <person name="Dasch G."/>
            <person name="Eremeeva M."/>
        </authorList>
    </citation>
    <scope>NUCLEOTIDE SEQUENCE [LARGE SCALE GENOMIC DNA]</scope>
    <source>
        <strain evidence="5">Sheila Smith</strain>
    </source>
</reference>
<dbReference type="HOGENOM" id="CLU_2652158_0_0_5"/>
<dbReference type="GO" id="GO:0032259">
    <property type="term" value="P:methylation"/>
    <property type="evidence" value="ECO:0007669"/>
    <property type="project" value="UniProtKB-KW"/>
</dbReference>
<dbReference type="Proteomes" id="UP000006832">
    <property type="component" value="Chromosome"/>
</dbReference>
<dbReference type="EMBL" id="CP000848">
    <property type="protein sequence ID" value="ABV76375.1"/>
    <property type="molecule type" value="Genomic_DNA"/>
</dbReference>